<dbReference type="PRINTS" id="PR01755">
    <property type="entry name" value="SECFTRNLCASE"/>
</dbReference>
<dbReference type="STRING" id="1798652.A3A43_03020"/>
<dbReference type="InterPro" id="IPR022645">
    <property type="entry name" value="SecD/SecF_bac"/>
</dbReference>
<evidence type="ECO:0000313" key="12">
    <source>
        <dbReference type="EMBL" id="OGZ01015.1"/>
    </source>
</evidence>
<name>A0A1G2CI03_9BACT</name>
<sequence>MNIVGHKKIFLTISVALIAAAVIVIVAFGFRAGIDFNGGTLWRFAISGSEPSMQDLEATFTSDLGVSEVRVNYDSGRGNFLARLPAITEQDHQKFLDLLTGKYPAFSELSFQSIGPSVGAELKRRSLIAIGLVLVGISLYIAFAFRKVYRPVSSWKYGWVTLASLLHDVLIPAGLLAILGRFARVEIDTNFVVALLVIAGFSVHDTIVVFDRIRENLFLDRGKTGFGEIVNQSINQTLARSINTSLTLILVLLALYFTGPANLHYFVLTLLVGVTTGIYSSIFMASPLLLVWQQWSARRGK</sequence>
<evidence type="ECO:0000256" key="1">
    <source>
        <dbReference type="ARBA" id="ARBA00004651"/>
    </source>
</evidence>
<evidence type="ECO:0000259" key="11">
    <source>
        <dbReference type="PROSITE" id="PS50156"/>
    </source>
</evidence>
<dbReference type="GO" id="GO:0043952">
    <property type="term" value="P:protein transport by the Sec complex"/>
    <property type="evidence" value="ECO:0007669"/>
    <property type="project" value="UniProtKB-UniRule"/>
</dbReference>
<evidence type="ECO:0000256" key="6">
    <source>
        <dbReference type="ARBA" id="ARBA00022927"/>
    </source>
</evidence>
<keyword evidence="3 10" id="KW-1003">Cell membrane</keyword>
<dbReference type="SUPFAM" id="SSF82866">
    <property type="entry name" value="Multidrug efflux transporter AcrB transmembrane domain"/>
    <property type="match status" value="1"/>
</dbReference>
<evidence type="ECO:0000256" key="5">
    <source>
        <dbReference type="ARBA" id="ARBA00022692"/>
    </source>
</evidence>
<keyword evidence="7 10" id="KW-1133">Transmembrane helix</keyword>
<dbReference type="GO" id="GO:0015450">
    <property type="term" value="F:protein-transporting ATPase activity"/>
    <property type="evidence" value="ECO:0007669"/>
    <property type="project" value="InterPro"/>
</dbReference>
<dbReference type="InterPro" id="IPR000731">
    <property type="entry name" value="SSD"/>
</dbReference>
<comment type="subunit">
    <text evidence="10">Forms a complex with SecD. Part of the essential Sec protein translocation apparatus which comprises SecA, SecYEG and auxiliary proteins SecDF. Other proteins may also be involved.</text>
</comment>
<comment type="subcellular location">
    <subcellularLocation>
        <location evidence="1 10">Cell membrane</location>
        <topology evidence="1 10">Multi-pass membrane protein</topology>
    </subcellularLocation>
</comment>
<evidence type="ECO:0000256" key="4">
    <source>
        <dbReference type="ARBA" id="ARBA00022519"/>
    </source>
</evidence>
<feature type="transmembrane region" description="Helical" evidence="10">
    <location>
        <begin position="157"/>
        <end position="179"/>
    </location>
</feature>
<evidence type="ECO:0000256" key="10">
    <source>
        <dbReference type="HAMAP-Rule" id="MF_01464"/>
    </source>
</evidence>
<dbReference type="Proteomes" id="UP000178495">
    <property type="component" value="Unassembled WGS sequence"/>
</dbReference>
<dbReference type="InterPro" id="IPR005665">
    <property type="entry name" value="SecF_bac"/>
</dbReference>
<dbReference type="Pfam" id="PF02355">
    <property type="entry name" value="SecD_SecF_C"/>
    <property type="match status" value="1"/>
</dbReference>
<dbReference type="EMBL" id="MHLC01000022">
    <property type="protein sequence ID" value="OGZ01015.1"/>
    <property type="molecule type" value="Genomic_DNA"/>
</dbReference>
<accession>A0A1G2CI03</accession>
<dbReference type="GO" id="GO:0005886">
    <property type="term" value="C:plasma membrane"/>
    <property type="evidence" value="ECO:0007669"/>
    <property type="project" value="UniProtKB-SubCell"/>
</dbReference>
<gene>
    <name evidence="10" type="primary">secF</name>
    <name evidence="12" type="ORF">A3A43_03020</name>
</gene>
<keyword evidence="4" id="KW-0997">Cell inner membrane</keyword>
<dbReference type="PANTHER" id="PTHR30081">
    <property type="entry name" value="PROTEIN-EXPORT MEMBRANE PROTEIN SEC"/>
    <property type="match status" value="1"/>
</dbReference>
<evidence type="ECO:0000256" key="9">
    <source>
        <dbReference type="ARBA" id="ARBA00023136"/>
    </source>
</evidence>
<evidence type="ECO:0000256" key="7">
    <source>
        <dbReference type="ARBA" id="ARBA00022989"/>
    </source>
</evidence>
<keyword evidence="5 10" id="KW-0812">Transmembrane</keyword>
<feature type="transmembrane region" description="Helical" evidence="10">
    <location>
        <begin position="265"/>
        <end position="292"/>
    </location>
</feature>
<evidence type="ECO:0000256" key="8">
    <source>
        <dbReference type="ARBA" id="ARBA00023010"/>
    </source>
</evidence>
<dbReference type="NCBIfam" id="TIGR00966">
    <property type="entry name" value="transloc_SecF"/>
    <property type="match status" value="1"/>
</dbReference>
<dbReference type="PROSITE" id="PS50156">
    <property type="entry name" value="SSD"/>
    <property type="match status" value="1"/>
</dbReference>
<feature type="domain" description="SSD" evidence="11">
    <location>
        <begin position="126"/>
        <end position="291"/>
    </location>
</feature>
<keyword evidence="2 10" id="KW-0813">Transport</keyword>
<feature type="transmembrane region" description="Helical" evidence="10">
    <location>
        <begin position="242"/>
        <end position="259"/>
    </location>
</feature>
<proteinExistence type="inferred from homology"/>
<dbReference type="GO" id="GO:0006605">
    <property type="term" value="P:protein targeting"/>
    <property type="evidence" value="ECO:0007669"/>
    <property type="project" value="UniProtKB-UniRule"/>
</dbReference>
<keyword evidence="8 10" id="KW-0811">Translocation</keyword>
<feature type="transmembrane region" description="Helical" evidence="10">
    <location>
        <begin position="9"/>
        <end position="34"/>
    </location>
</feature>
<protein>
    <recommendedName>
        <fullName evidence="10">Protein-export membrane protein SecF</fullName>
    </recommendedName>
</protein>
<keyword evidence="6 10" id="KW-0653">Protein transport</keyword>
<organism evidence="12 13">
    <name type="scientific">Candidatus Liptonbacteria bacterium RIFCSPLOWO2_01_FULL_56_20</name>
    <dbReference type="NCBI Taxonomy" id="1798652"/>
    <lineage>
        <taxon>Bacteria</taxon>
        <taxon>Candidatus Liptoniibacteriota</taxon>
    </lineage>
</organism>
<feature type="transmembrane region" description="Helical" evidence="10">
    <location>
        <begin position="191"/>
        <end position="210"/>
    </location>
</feature>
<evidence type="ECO:0000313" key="13">
    <source>
        <dbReference type="Proteomes" id="UP000178495"/>
    </source>
</evidence>
<dbReference type="HAMAP" id="MF_01464_B">
    <property type="entry name" value="SecF_B"/>
    <property type="match status" value="1"/>
</dbReference>
<feature type="transmembrane region" description="Helical" evidence="10">
    <location>
        <begin position="126"/>
        <end position="145"/>
    </location>
</feature>
<dbReference type="InterPro" id="IPR022813">
    <property type="entry name" value="SecD/SecF_arch_bac"/>
</dbReference>
<evidence type="ECO:0000256" key="2">
    <source>
        <dbReference type="ARBA" id="ARBA00022448"/>
    </source>
</evidence>
<dbReference type="AlphaFoldDB" id="A0A1G2CI03"/>
<comment type="similarity">
    <text evidence="10">Belongs to the SecD/SecF family. SecF subfamily.</text>
</comment>
<evidence type="ECO:0000256" key="3">
    <source>
        <dbReference type="ARBA" id="ARBA00022475"/>
    </source>
</evidence>
<dbReference type="Gene3D" id="1.20.1640.10">
    <property type="entry name" value="Multidrug efflux transporter AcrB transmembrane domain"/>
    <property type="match status" value="1"/>
</dbReference>
<comment type="caution">
    <text evidence="12">The sequence shown here is derived from an EMBL/GenBank/DDBJ whole genome shotgun (WGS) entry which is preliminary data.</text>
</comment>
<comment type="function">
    <text evidence="10">Part of the Sec protein translocase complex. Interacts with the SecYEG preprotein conducting channel. SecDF uses the proton motive force (PMF) to complete protein translocation after the ATP-dependent function of SecA.</text>
</comment>
<keyword evidence="9 10" id="KW-0472">Membrane</keyword>
<reference evidence="12 13" key="1">
    <citation type="journal article" date="2016" name="Nat. Commun.">
        <title>Thousands of microbial genomes shed light on interconnected biogeochemical processes in an aquifer system.</title>
        <authorList>
            <person name="Anantharaman K."/>
            <person name="Brown C.T."/>
            <person name="Hug L.A."/>
            <person name="Sharon I."/>
            <person name="Castelle C.J."/>
            <person name="Probst A.J."/>
            <person name="Thomas B.C."/>
            <person name="Singh A."/>
            <person name="Wilkins M.J."/>
            <person name="Karaoz U."/>
            <person name="Brodie E.L."/>
            <person name="Williams K.H."/>
            <person name="Hubbard S.S."/>
            <person name="Banfield J.F."/>
        </authorList>
    </citation>
    <scope>NUCLEOTIDE SEQUENCE [LARGE SCALE GENOMIC DNA]</scope>
</reference>
<dbReference type="GO" id="GO:0065002">
    <property type="term" value="P:intracellular protein transmembrane transport"/>
    <property type="evidence" value="ECO:0007669"/>
    <property type="project" value="UniProtKB-UniRule"/>
</dbReference>
<dbReference type="PANTHER" id="PTHR30081:SF8">
    <property type="entry name" value="PROTEIN TRANSLOCASE SUBUNIT SECF"/>
    <property type="match status" value="1"/>
</dbReference>
<dbReference type="InterPro" id="IPR048634">
    <property type="entry name" value="SecD_SecF_C"/>
</dbReference>